<sequence>MGSDIVPRLAALVAWSEVQSVEEMSKIAGIAPDISLGKGQIRSGSIVSIPAKESSWKIREFGDREVPLEEVIDRLFVRVFRMRESFIALREAGCEITLELVQWMSESDPHGPGFHLDAGMLHFLAEIDAEVDVDLYLD</sequence>
<name>A0A9W6GAW1_9ACTN</name>
<accession>A0A9W6GAW1</accession>
<protein>
    <recommendedName>
        <fullName evidence="3">DUF4279 domain-containing protein</fullName>
    </recommendedName>
</protein>
<evidence type="ECO:0008006" key="3">
    <source>
        <dbReference type="Google" id="ProtNLM"/>
    </source>
</evidence>
<comment type="caution">
    <text evidence="1">The sequence shown here is derived from an EMBL/GenBank/DDBJ whole genome shotgun (WGS) entry which is preliminary data.</text>
</comment>
<evidence type="ECO:0000313" key="1">
    <source>
        <dbReference type="EMBL" id="GLI43413.1"/>
    </source>
</evidence>
<dbReference type="Pfam" id="PF14106">
    <property type="entry name" value="DUF4279"/>
    <property type="match status" value="1"/>
</dbReference>
<dbReference type="RefSeq" id="WP_270113737.1">
    <property type="nucleotide sequence ID" value="NZ_BAAAOL010000017.1"/>
</dbReference>
<organism evidence="1 2">
    <name type="scientific">Glycomyces algeriensis</name>
    <dbReference type="NCBI Taxonomy" id="256037"/>
    <lineage>
        <taxon>Bacteria</taxon>
        <taxon>Bacillati</taxon>
        <taxon>Actinomycetota</taxon>
        <taxon>Actinomycetes</taxon>
        <taxon>Glycomycetales</taxon>
        <taxon>Glycomycetaceae</taxon>
        <taxon>Glycomyces</taxon>
    </lineage>
</organism>
<dbReference type="Proteomes" id="UP001144313">
    <property type="component" value="Unassembled WGS sequence"/>
</dbReference>
<reference evidence="1" key="1">
    <citation type="submission" date="2022-12" db="EMBL/GenBank/DDBJ databases">
        <title>Reference genome sequencing for broad-spectrum identification of bacterial and archaeal isolates by mass spectrometry.</title>
        <authorList>
            <person name="Sekiguchi Y."/>
            <person name="Tourlousse D.M."/>
        </authorList>
    </citation>
    <scope>NUCLEOTIDE SEQUENCE</scope>
    <source>
        <strain evidence="1">LLR39Z86</strain>
    </source>
</reference>
<proteinExistence type="predicted"/>
<dbReference type="InterPro" id="IPR025459">
    <property type="entry name" value="DUF4279"/>
</dbReference>
<dbReference type="AlphaFoldDB" id="A0A9W6GAW1"/>
<keyword evidence="2" id="KW-1185">Reference proteome</keyword>
<evidence type="ECO:0000313" key="2">
    <source>
        <dbReference type="Proteomes" id="UP001144313"/>
    </source>
</evidence>
<gene>
    <name evidence="1" type="ORF">GALLR39Z86_32630</name>
</gene>
<dbReference type="EMBL" id="BSDT01000001">
    <property type="protein sequence ID" value="GLI43413.1"/>
    <property type="molecule type" value="Genomic_DNA"/>
</dbReference>